<dbReference type="CDD" id="cd03232">
    <property type="entry name" value="ABCG_PDR_domain2"/>
    <property type="match status" value="1"/>
</dbReference>
<gene>
    <name evidence="12" type="ORF">Triagg1_3359</name>
</gene>
<dbReference type="Pfam" id="PF00005">
    <property type="entry name" value="ABC_tran"/>
    <property type="match status" value="2"/>
</dbReference>
<keyword evidence="7 10" id="KW-1133">Transmembrane helix</keyword>
<dbReference type="InterPro" id="IPR029481">
    <property type="entry name" value="ABC_trans_N"/>
</dbReference>
<organism evidence="12 13">
    <name type="scientific">Trichoderma aggressivum f. europaeum</name>
    <dbReference type="NCBI Taxonomy" id="173218"/>
    <lineage>
        <taxon>Eukaryota</taxon>
        <taxon>Fungi</taxon>
        <taxon>Dikarya</taxon>
        <taxon>Ascomycota</taxon>
        <taxon>Pezizomycotina</taxon>
        <taxon>Sordariomycetes</taxon>
        <taxon>Hypocreomycetidae</taxon>
        <taxon>Hypocreales</taxon>
        <taxon>Hypocreaceae</taxon>
        <taxon>Trichoderma</taxon>
    </lineage>
</organism>
<feature type="compositionally biased region" description="Polar residues" evidence="9">
    <location>
        <begin position="52"/>
        <end position="68"/>
    </location>
</feature>
<dbReference type="GO" id="GO:0016020">
    <property type="term" value="C:membrane"/>
    <property type="evidence" value="ECO:0007669"/>
    <property type="project" value="UniProtKB-SubCell"/>
</dbReference>
<dbReference type="Pfam" id="PF19055">
    <property type="entry name" value="ABC2_membrane_7"/>
    <property type="match status" value="1"/>
</dbReference>
<feature type="compositionally biased region" description="Polar residues" evidence="9">
    <location>
        <begin position="87"/>
        <end position="104"/>
    </location>
</feature>
<feature type="transmembrane region" description="Helical" evidence="10">
    <location>
        <begin position="1317"/>
        <end position="1339"/>
    </location>
</feature>
<keyword evidence="4 10" id="KW-0812">Transmembrane</keyword>
<sequence length="1509" mass="169289">MAHHEDGKEVVEEGFDSSTHRPFSAIMEDEEGSKSPIERDPRETHSRDSDNDASTFPSALSRSNTYNEESMEQEDKTELKRIATALSRRQSQAGAPPRRQSTGLGTVDEYDASLDPDRREFDLSKWLLRFIRELGEKGLADRQIGVSFRNLDVFGSGSAIQLQNTVGSVLTAPLRLGEFFSFGKKEPKHILHNFNGLVKSGELLVVLGRPGSGCSTLLKSICGELHGLNIGEKSDISYNGIPQKQMKKEFRGEAIYNQEVDRHFPHLTVGQTLEFAASVRTPSHRAHNMPRAEYCRYIAKVVMAAFGLTHTYNTKVGDDFIRGVSGGERKRVSIAEMVLAGSPFSAWDNSTRGLDSATAFKFVKALRNAADLGNLANAVAIYQASQAIYDLFDKATVLYDGRQIYFGPASKAKAYFERQGWYCPPRQTTGDFLTSVTNPVERQARQGMEMKVPRTPEDFERLWLESPEFRALQKDLDRYDEQFGGEHQGESLAHFRQQKNLRQAKRMRPKSPYIISIPMQVKFNTIRAYQRIWNDIYATMASTVVQIVMALIIGSIFFDTPNNTDGFYAKGSVLFVAILLNALTAISEINSLYAQRPIVEKHASYAFYHPATEAAAGIAADIPIKFVTASVFNIILYFMSGLRRTASQFFIYYLIGYVSIFVMSAIFRTMAAITRTVSQAMSLAGILVLALVIYTGFTITVPTMHPWFSWIRWINPIYYAFEILVANEFHGQDFPCGSSFVPPYTPTVGDSFICPVAGAVAGSTTVSGDAFIATNYEYYYSRVWRNFGILLGFLFFFMAVYFIATELNSSTSSTAEALVFRRGHVPAHILKGESGPARTDDGVDEKGLHVVNTNANINGLEPQTDLFTWRNVVYDIKIKSEDRRLLDHVSGWVKPGTLTALMGVSGAGKTTLLDVLAQRTTMGVITGDMLVNGRARDLSFQRKTGYVQQQDLHLETATVRESLRFSAMLRQPKSVPKAEKYAFVEEVIKMLNMEEFANAVVGVPGEGLNVEQRKLLTIGVELAAKPKLLLFLDEPTSGLDSQSSWAICSFLRKLADSGQAILCTVHQPSAILFQTFDRLLFLAKGGKTVYFGNIGDNSHTLLNYFEEHGARKCGDEENPAEYMLEIVNNGVNDKGEDWPSVWKSSSEFEAVQTELDRLHEEKLAEGSTVEDASSQSEFATPFATQLWEVTYRIFQQYWRLPSYIFAKFLLGIAAGLFIGFSFFNANSSLAGMQNVIFSVFMVTTIFSTIVQQIQPLFVTQRSLYEVRERPSKAYSWKAFILANVFVEIPYQIIMGILVFACFYYPVVGVQSSIRQILVLLFIMQLFIFASSFAHMIIVAMPDAQTASAIVTFLVLMSTLFNGVLQVPSALPGFWLFMWRVSVFTYWVAGIVATELHGRQIICSQSELSIFNPPSGQTCGEYLAPFLQQAPGQLQNPSSTTQCAYCQLSNADQYLAGSEIFWSDRWRNYGIVWAYIVFNIFTAITLYYLFRVKKWNNLHLRRPWKKTSKQ</sequence>
<dbReference type="Proteomes" id="UP001273209">
    <property type="component" value="Unassembled WGS sequence"/>
</dbReference>
<dbReference type="SMART" id="SM00382">
    <property type="entry name" value="AAA"/>
    <property type="match status" value="2"/>
</dbReference>
<dbReference type="InterPro" id="IPR027417">
    <property type="entry name" value="P-loop_NTPase"/>
</dbReference>
<dbReference type="PROSITE" id="PS00211">
    <property type="entry name" value="ABC_TRANSPORTER_1"/>
    <property type="match status" value="1"/>
</dbReference>
<evidence type="ECO:0000256" key="3">
    <source>
        <dbReference type="ARBA" id="ARBA00022448"/>
    </source>
</evidence>
<protein>
    <recommendedName>
        <fullName evidence="11">ABC transporter domain-containing protein</fullName>
    </recommendedName>
</protein>
<comment type="similarity">
    <text evidence="2">Belongs to the ABC transporter superfamily. ABCG family. PDR (TC 3.A.1.205) subfamily.</text>
</comment>
<proteinExistence type="inferred from homology"/>
<dbReference type="InterPro" id="IPR043926">
    <property type="entry name" value="ABCG_dom"/>
</dbReference>
<dbReference type="InterPro" id="IPR034001">
    <property type="entry name" value="ABCG_PDR_1"/>
</dbReference>
<evidence type="ECO:0000256" key="5">
    <source>
        <dbReference type="ARBA" id="ARBA00022741"/>
    </source>
</evidence>
<dbReference type="InterPro" id="IPR017871">
    <property type="entry name" value="ABC_transporter-like_CS"/>
</dbReference>
<evidence type="ECO:0000256" key="8">
    <source>
        <dbReference type="ARBA" id="ARBA00023136"/>
    </source>
</evidence>
<feature type="domain" description="ABC transporter" evidence="11">
    <location>
        <begin position="867"/>
        <end position="1110"/>
    </location>
</feature>
<feature type="transmembrane region" description="Helical" evidence="10">
    <location>
        <begin position="650"/>
        <end position="671"/>
    </location>
</feature>
<dbReference type="GO" id="GO:0140359">
    <property type="term" value="F:ABC-type transporter activity"/>
    <property type="evidence" value="ECO:0007669"/>
    <property type="project" value="InterPro"/>
</dbReference>
<evidence type="ECO:0000313" key="13">
    <source>
        <dbReference type="Proteomes" id="UP001273209"/>
    </source>
</evidence>
<dbReference type="Pfam" id="PF06422">
    <property type="entry name" value="PDR_CDR"/>
    <property type="match status" value="2"/>
</dbReference>
<dbReference type="Pfam" id="PF14510">
    <property type="entry name" value="ABC_trans_N"/>
    <property type="match status" value="1"/>
</dbReference>
<comment type="subcellular location">
    <subcellularLocation>
        <location evidence="1">Membrane</location>
        <topology evidence="1">Multi-pass membrane protein</topology>
    </subcellularLocation>
</comment>
<keyword evidence="6" id="KW-0067">ATP-binding</keyword>
<feature type="transmembrane region" description="Helical" evidence="10">
    <location>
        <begin position="1235"/>
        <end position="1258"/>
    </location>
</feature>
<evidence type="ECO:0000256" key="6">
    <source>
        <dbReference type="ARBA" id="ARBA00022840"/>
    </source>
</evidence>
<dbReference type="FunFam" id="3.40.50.300:FF:000054">
    <property type="entry name" value="ABC multidrug transporter atrF"/>
    <property type="match status" value="1"/>
</dbReference>
<accession>A0AAE1IJP1</accession>
<evidence type="ECO:0000256" key="9">
    <source>
        <dbReference type="SAM" id="MobiDB-lite"/>
    </source>
</evidence>
<dbReference type="InterPro" id="IPR003439">
    <property type="entry name" value="ABC_transporter-like_ATP-bd"/>
</dbReference>
<dbReference type="PANTHER" id="PTHR19241">
    <property type="entry name" value="ATP-BINDING CASSETTE TRANSPORTER"/>
    <property type="match status" value="1"/>
</dbReference>
<feature type="transmembrane region" description="Helical" evidence="10">
    <location>
        <begin position="1279"/>
        <end position="1305"/>
    </location>
</feature>
<feature type="transmembrane region" description="Helical" evidence="10">
    <location>
        <begin position="573"/>
        <end position="593"/>
    </location>
</feature>
<feature type="transmembrane region" description="Helical" evidence="10">
    <location>
        <begin position="1376"/>
        <end position="1395"/>
    </location>
</feature>
<dbReference type="GO" id="GO:0016887">
    <property type="term" value="F:ATP hydrolysis activity"/>
    <property type="evidence" value="ECO:0007669"/>
    <property type="project" value="InterPro"/>
</dbReference>
<dbReference type="CDD" id="cd03233">
    <property type="entry name" value="ABCG_PDR_domain1"/>
    <property type="match status" value="1"/>
</dbReference>
<keyword evidence="5" id="KW-0547">Nucleotide-binding</keyword>
<feature type="transmembrane region" description="Helical" evidence="10">
    <location>
        <begin position="683"/>
        <end position="704"/>
    </location>
</feature>
<evidence type="ECO:0000256" key="4">
    <source>
        <dbReference type="ARBA" id="ARBA00022692"/>
    </source>
</evidence>
<keyword evidence="13" id="KW-1185">Reference proteome</keyword>
<evidence type="ECO:0000313" key="12">
    <source>
        <dbReference type="EMBL" id="KAK4078343.1"/>
    </source>
</evidence>
<dbReference type="InterPro" id="IPR003593">
    <property type="entry name" value="AAA+_ATPase"/>
</dbReference>
<dbReference type="GO" id="GO:0005524">
    <property type="term" value="F:ATP binding"/>
    <property type="evidence" value="ECO:0007669"/>
    <property type="project" value="UniProtKB-KW"/>
</dbReference>
<evidence type="ECO:0000256" key="2">
    <source>
        <dbReference type="ARBA" id="ARBA00006012"/>
    </source>
</evidence>
<feature type="transmembrane region" description="Helical" evidence="10">
    <location>
        <begin position="536"/>
        <end position="558"/>
    </location>
</feature>
<dbReference type="GeneID" id="87917547"/>
<feature type="region of interest" description="Disordered" evidence="9">
    <location>
        <begin position="1"/>
        <end position="111"/>
    </location>
</feature>
<feature type="transmembrane region" description="Helical" evidence="10">
    <location>
        <begin position="1470"/>
        <end position="1489"/>
    </location>
</feature>
<dbReference type="Pfam" id="PF01061">
    <property type="entry name" value="ABC2_membrane"/>
    <property type="match status" value="2"/>
</dbReference>
<dbReference type="SUPFAM" id="SSF52540">
    <property type="entry name" value="P-loop containing nucleoside triphosphate hydrolases"/>
    <property type="match status" value="2"/>
</dbReference>
<feature type="compositionally biased region" description="Basic and acidic residues" evidence="9">
    <location>
        <begin position="32"/>
        <end position="50"/>
    </location>
</feature>
<feature type="transmembrane region" description="Helical" evidence="10">
    <location>
        <begin position="783"/>
        <end position="804"/>
    </location>
</feature>
<feature type="compositionally biased region" description="Basic and acidic residues" evidence="9">
    <location>
        <begin position="1"/>
        <end position="11"/>
    </location>
</feature>
<reference evidence="12" key="1">
    <citation type="submission" date="2023-11" db="EMBL/GenBank/DDBJ databases">
        <title>The genome sequences of three competitors of mushroom-forming fungi.</title>
        <authorList>
            <person name="Beijen E."/>
            <person name="Ohm R.A."/>
        </authorList>
    </citation>
    <scope>NUCLEOTIDE SEQUENCE</scope>
    <source>
        <strain evidence="12">CBS 100526</strain>
    </source>
</reference>
<feature type="transmembrane region" description="Helical" evidence="10">
    <location>
        <begin position="1346"/>
        <end position="1364"/>
    </location>
</feature>
<keyword evidence="8 10" id="KW-0472">Membrane</keyword>
<dbReference type="InterPro" id="IPR013525">
    <property type="entry name" value="ABC2_TM"/>
</dbReference>
<dbReference type="InterPro" id="IPR034003">
    <property type="entry name" value="ABCG_PDR_2"/>
</dbReference>
<dbReference type="InterPro" id="IPR010929">
    <property type="entry name" value="PDR_CDR_ABC"/>
</dbReference>
<feature type="transmembrane region" description="Helical" evidence="10">
    <location>
        <begin position="614"/>
        <end position="638"/>
    </location>
</feature>
<keyword evidence="3" id="KW-0813">Transport</keyword>
<dbReference type="Gene3D" id="3.40.50.300">
    <property type="entry name" value="P-loop containing nucleotide triphosphate hydrolases"/>
    <property type="match status" value="2"/>
</dbReference>
<comment type="caution">
    <text evidence="12">The sequence shown here is derived from an EMBL/GenBank/DDBJ whole genome shotgun (WGS) entry which is preliminary data.</text>
</comment>
<evidence type="ECO:0000256" key="7">
    <source>
        <dbReference type="ARBA" id="ARBA00022989"/>
    </source>
</evidence>
<name>A0AAE1IJP1_9HYPO</name>
<evidence type="ECO:0000259" key="11">
    <source>
        <dbReference type="PROSITE" id="PS50893"/>
    </source>
</evidence>
<feature type="domain" description="ABC transporter" evidence="11">
    <location>
        <begin position="174"/>
        <end position="425"/>
    </location>
</feature>
<evidence type="ECO:0000256" key="10">
    <source>
        <dbReference type="SAM" id="Phobius"/>
    </source>
</evidence>
<dbReference type="PROSITE" id="PS50893">
    <property type="entry name" value="ABC_TRANSPORTER_2"/>
    <property type="match status" value="2"/>
</dbReference>
<evidence type="ECO:0000256" key="1">
    <source>
        <dbReference type="ARBA" id="ARBA00004141"/>
    </source>
</evidence>
<dbReference type="EMBL" id="JAWRVG010000009">
    <property type="protein sequence ID" value="KAK4078343.1"/>
    <property type="molecule type" value="Genomic_DNA"/>
</dbReference>
<feature type="transmembrane region" description="Helical" evidence="10">
    <location>
        <begin position="1204"/>
        <end position="1223"/>
    </location>
</feature>
<dbReference type="RefSeq" id="XP_062757883.1">
    <property type="nucleotide sequence ID" value="XM_062897643.1"/>
</dbReference>